<dbReference type="AlphaFoldDB" id="A0A7W6ZXK8"/>
<evidence type="ECO:0000313" key="1">
    <source>
        <dbReference type="EMBL" id="MBB4570043.1"/>
    </source>
</evidence>
<reference evidence="1 2" key="1">
    <citation type="submission" date="2020-08" db="EMBL/GenBank/DDBJ databases">
        <title>Genomic Encyclopedia of Type Strains, Phase IV (KMG-V): Genome sequencing to study the core and pangenomes of soil and plant-associated prokaryotes.</title>
        <authorList>
            <person name="Whitman W."/>
        </authorList>
    </citation>
    <scope>NUCLEOTIDE SEQUENCE [LARGE SCALE GENOMIC DNA]</scope>
    <source>
        <strain evidence="1 2">SEMIA 492</strain>
    </source>
</reference>
<organism evidence="1 2">
    <name type="scientific">Rhizobium leucaenae</name>
    <dbReference type="NCBI Taxonomy" id="29450"/>
    <lineage>
        <taxon>Bacteria</taxon>
        <taxon>Pseudomonadati</taxon>
        <taxon>Pseudomonadota</taxon>
        <taxon>Alphaproteobacteria</taxon>
        <taxon>Hyphomicrobiales</taxon>
        <taxon>Rhizobiaceae</taxon>
        <taxon>Rhizobium/Agrobacterium group</taxon>
        <taxon>Rhizobium</taxon>
    </lineage>
</organism>
<protein>
    <submittedName>
        <fullName evidence="1">NAD/NADP transhydrogenase alpha subunit</fullName>
    </submittedName>
</protein>
<sequence>MVNIAGYRAVIKAGANIGLLHRQITAAGKVFGKGLCH</sequence>
<comment type="caution">
    <text evidence="1">The sequence shown here is derived from an EMBL/GenBank/DDBJ whole genome shotgun (WGS) entry which is preliminary data.</text>
</comment>
<keyword evidence="2" id="KW-1185">Reference proteome</keyword>
<name>A0A7W6ZXK8_9HYPH</name>
<proteinExistence type="predicted"/>
<dbReference type="Proteomes" id="UP000543836">
    <property type="component" value="Unassembled WGS sequence"/>
</dbReference>
<evidence type="ECO:0000313" key="2">
    <source>
        <dbReference type="Proteomes" id="UP000543836"/>
    </source>
</evidence>
<gene>
    <name evidence="1" type="ORF">GGE60_004172</name>
</gene>
<dbReference type="EMBL" id="JACIIG010000011">
    <property type="protein sequence ID" value="MBB4570043.1"/>
    <property type="molecule type" value="Genomic_DNA"/>
</dbReference>
<accession>A0A7W6ZXK8</accession>